<dbReference type="NCBIfam" id="NF007216">
    <property type="entry name" value="PRK09638.1"/>
    <property type="match status" value="1"/>
</dbReference>
<dbReference type="PANTHER" id="PTHR43133">
    <property type="entry name" value="RNA POLYMERASE ECF-TYPE SIGMA FACTO"/>
    <property type="match status" value="1"/>
</dbReference>
<dbReference type="InterPro" id="IPR039425">
    <property type="entry name" value="RNA_pol_sigma-70-like"/>
</dbReference>
<dbReference type="AlphaFoldDB" id="A0A1C1A6K5"/>
<name>A0A1C1A6K5_9BACL</name>
<gene>
    <name evidence="7" type="ORF">A8709_01665</name>
</gene>
<dbReference type="SUPFAM" id="SSF88659">
    <property type="entry name" value="Sigma3 and sigma4 domains of RNA polymerase sigma factors"/>
    <property type="match status" value="1"/>
</dbReference>
<dbReference type="InterPro" id="IPR007627">
    <property type="entry name" value="RNA_pol_sigma70_r2"/>
</dbReference>
<sequence>MFNHLEEHELIRQAMVGDTTALSQLLQQHYAFVYKYLLKITLNPSQAEDLTQDTMARCIEKIKLYNGTSKFSSWLITIATRLMIDQGRRRLWERKWQKNEQQVTLRQLQWQTAHHTNEAWPDVLDALAAMPRESRIPLILKHYYGYTYEEIGGMLAIAEGTVKSRVHNALKQLRKELK</sequence>
<evidence type="ECO:0000313" key="7">
    <source>
        <dbReference type="EMBL" id="OCT16176.1"/>
    </source>
</evidence>
<evidence type="ECO:0000256" key="3">
    <source>
        <dbReference type="ARBA" id="ARBA00023082"/>
    </source>
</evidence>
<evidence type="ECO:0000313" key="8">
    <source>
        <dbReference type="Proteomes" id="UP000093309"/>
    </source>
</evidence>
<dbReference type="InterPro" id="IPR014284">
    <property type="entry name" value="RNA_pol_sigma-70_dom"/>
</dbReference>
<dbReference type="GO" id="GO:0016987">
    <property type="term" value="F:sigma factor activity"/>
    <property type="evidence" value="ECO:0007669"/>
    <property type="project" value="UniProtKB-KW"/>
</dbReference>
<dbReference type="GO" id="GO:0003677">
    <property type="term" value="F:DNA binding"/>
    <property type="evidence" value="ECO:0007669"/>
    <property type="project" value="InterPro"/>
</dbReference>
<feature type="domain" description="RNA polymerase sigma-70 region 2" evidence="5">
    <location>
        <begin position="25"/>
        <end position="92"/>
    </location>
</feature>
<dbReference type="Gene3D" id="1.10.1740.10">
    <property type="match status" value="1"/>
</dbReference>
<dbReference type="STRING" id="512399.A8709_01665"/>
<dbReference type="InterPro" id="IPR013249">
    <property type="entry name" value="RNA_pol_sigma70_r4_t2"/>
</dbReference>
<keyword evidence="2" id="KW-0805">Transcription regulation</keyword>
<dbReference type="OrthoDB" id="3472490at2"/>
<keyword evidence="3" id="KW-0731">Sigma factor</keyword>
<evidence type="ECO:0000259" key="6">
    <source>
        <dbReference type="Pfam" id="PF08281"/>
    </source>
</evidence>
<dbReference type="Pfam" id="PF04542">
    <property type="entry name" value="Sigma70_r2"/>
    <property type="match status" value="1"/>
</dbReference>
<dbReference type="NCBIfam" id="TIGR02937">
    <property type="entry name" value="sigma70-ECF"/>
    <property type="match status" value="1"/>
</dbReference>
<dbReference type="Proteomes" id="UP000093309">
    <property type="component" value="Unassembled WGS sequence"/>
</dbReference>
<dbReference type="EMBL" id="LYPC01000011">
    <property type="protein sequence ID" value="OCT16176.1"/>
    <property type="molecule type" value="Genomic_DNA"/>
</dbReference>
<reference evidence="8" key="1">
    <citation type="submission" date="2016-05" db="EMBL/GenBank/DDBJ databases">
        <title>Paenibacillus oryzae. sp. nov., isolated from the rice root.</title>
        <authorList>
            <person name="Zhang J."/>
            <person name="Zhang X."/>
        </authorList>
    </citation>
    <scope>NUCLEOTIDE SEQUENCE [LARGE SCALE GENOMIC DNA]</scope>
    <source>
        <strain evidence="8">KCTC13222</strain>
    </source>
</reference>
<evidence type="ECO:0000259" key="5">
    <source>
        <dbReference type="Pfam" id="PF04542"/>
    </source>
</evidence>
<keyword evidence="4" id="KW-0804">Transcription</keyword>
<dbReference type="GO" id="GO:0006352">
    <property type="term" value="P:DNA-templated transcription initiation"/>
    <property type="evidence" value="ECO:0007669"/>
    <property type="project" value="InterPro"/>
</dbReference>
<dbReference type="Gene3D" id="1.10.10.10">
    <property type="entry name" value="Winged helix-like DNA-binding domain superfamily/Winged helix DNA-binding domain"/>
    <property type="match status" value="1"/>
</dbReference>
<organism evidence="7 8">
    <name type="scientific">Paenibacillus pectinilyticus</name>
    <dbReference type="NCBI Taxonomy" id="512399"/>
    <lineage>
        <taxon>Bacteria</taxon>
        <taxon>Bacillati</taxon>
        <taxon>Bacillota</taxon>
        <taxon>Bacilli</taxon>
        <taxon>Bacillales</taxon>
        <taxon>Paenibacillaceae</taxon>
        <taxon>Paenibacillus</taxon>
    </lineage>
</organism>
<evidence type="ECO:0000256" key="2">
    <source>
        <dbReference type="ARBA" id="ARBA00023015"/>
    </source>
</evidence>
<dbReference type="CDD" id="cd06171">
    <property type="entry name" value="Sigma70_r4"/>
    <property type="match status" value="1"/>
</dbReference>
<dbReference type="InterPro" id="IPR013325">
    <property type="entry name" value="RNA_pol_sigma_r2"/>
</dbReference>
<keyword evidence="8" id="KW-1185">Reference proteome</keyword>
<feature type="domain" description="RNA polymerase sigma factor 70 region 4 type 2" evidence="6">
    <location>
        <begin position="123"/>
        <end position="173"/>
    </location>
</feature>
<evidence type="ECO:0000256" key="4">
    <source>
        <dbReference type="ARBA" id="ARBA00023163"/>
    </source>
</evidence>
<evidence type="ECO:0000256" key="1">
    <source>
        <dbReference type="ARBA" id="ARBA00010641"/>
    </source>
</evidence>
<dbReference type="PANTHER" id="PTHR43133:SF60">
    <property type="entry name" value="RNA POLYMERASE SIGMA FACTOR SIGV"/>
    <property type="match status" value="1"/>
</dbReference>
<dbReference type="Pfam" id="PF08281">
    <property type="entry name" value="Sigma70_r4_2"/>
    <property type="match status" value="1"/>
</dbReference>
<protein>
    <submittedName>
        <fullName evidence="7">RNA polymerase sigma factor SigY</fullName>
    </submittedName>
</protein>
<dbReference type="InterPro" id="IPR013324">
    <property type="entry name" value="RNA_pol_sigma_r3/r4-like"/>
</dbReference>
<comment type="caution">
    <text evidence="7">The sequence shown here is derived from an EMBL/GenBank/DDBJ whole genome shotgun (WGS) entry which is preliminary data.</text>
</comment>
<dbReference type="SUPFAM" id="SSF88946">
    <property type="entry name" value="Sigma2 domain of RNA polymerase sigma factors"/>
    <property type="match status" value="1"/>
</dbReference>
<accession>A0A1C1A6K5</accession>
<dbReference type="InterPro" id="IPR036388">
    <property type="entry name" value="WH-like_DNA-bd_sf"/>
</dbReference>
<proteinExistence type="inferred from homology"/>
<comment type="similarity">
    <text evidence="1">Belongs to the sigma-70 factor family. ECF subfamily.</text>
</comment>